<protein>
    <submittedName>
        <fullName evidence="3">Transmembrane protein</fullName>
    </submittedName>
</protein>
<keyword evidence="1" id="KW-0812">Transmembrane</keyword>
<sequence>MSRILTPEESRHVFISSMEHRRKIVKGAPSRIPKILIFVVFVLLTAYGFFCYNYRNMDTNYLSVKVADDEL</sequence>
<dbReference type="Proteomes" id="UP000887578">
    <property type="component" value="Unplaced"/>
</dbReference>
<evidence type="ECO:0000313" key="3">
    <source>
        <dbReference type="WBParaSite" id="PDA_v2.g11232.t1"/>
    </source>
</evidence>
<keyword evidence="1" id="KW-0472">Membrane</keyword>
<dbReference type="WBParaSite" id="PDA_v2.g11232.t1">
    <property type="protein sequence ID" value="PDA_v2.g11232.t1"/>
    <property type="gene ID" value="PDA_v2.g11232"/>
</dbReference>
<feature type="transmembrane region" description="Helical" evidence="1">
    <location>
        <begin position="35"/>
        <end position="55"/>
    </location>
</feature>
<keyword evidence="1" id="KW-1133">Transmembrane helix</keyword>
<dbReference type="AlphaFoldDB" id="A0A914P1X4"/>
<evidence type="ECO:0000313" key="2">
    <source>
        <dbReference type="Proteomes" id="UP000887578"/>
    </source>
</evidence>
<name>A0A914P1X4_9BILA</name>
<proteinExistence type="predicted"/>
<accession>A0A914P1X4</accession>
<organism evidence="2 3">
    <name type="scientific">Panagrolaimus davidi</name>
    <dbReference type="NCBI Taxonomy" id="227884"/>
    <lineage>
        <taxon>Eukaryota</taxon>
        <taxon>Metazoa</taxon>
        <taxon>Ecdysozoa</taxon>
        <taxon>Nematoda</taxon>
        <taxon>Chromadorea</taxon>
        <taxon>Rhabditida</taxon>
        <taxon>Tylenchina</taxon>
        <taxon>Panagrolaimomorpha</taxon>
        <taxon>Panagrolaimoidea</taxon>
        <taxon>Panagrolaimidae</taxon>
        <taxon>Panagrolaimus</taxon>
    </lineage>
</organism>
<evidence type="ECO:0000256" key="1">
    <source>
        <dbReference type="SAM" id="Phobius"/>
    </source>
</evidence>
<keyword evidence="2" id="KW-1185">Reference proteome</keyword>
<reference evidence="3" key="1">
    <citation type="submission" date="2022-11" db="UniProtKB">
        <authorList>
            <consortium name="WormBaseParasite"/>
        </authorList>
    </citation>
    <scope>IDENTIFICATION</scope>
</reference>